<protein>
    <submittedName>
        <fullName evidence="1">Uncharacterized protein</fullName>
    </submittedName>
</protein>
<sequence length="169" mass="20147">MFIQITGLKVLRDVLRNNELIVHDFNVDLSYLNNDNQWEGLFWFVQRLDSNSNFYKVESHMILTKAIFLMSVYDVAIGFDRDNQSVVLNMSDDNTYFIKWHRPEDLLRILWVVLEMSSFSPEKSYAYEDFRQATRLITDHLDEYHDPRDTWVRILNLSSEYFGGFDALV</sequence>
<accession>A0A385IIE8</accession>
<evidence type="ECO:0000313" key="2">
    <source>
        <dbReference type="Proteomes" id="UP000277855"/>
    </source>
</evidence>
<reference evidence="1 2" key="1">
    <citation type="journal article" date="2018" name="Sci. Rep.">
        <title>Enhanced antibacterial effect of the novel T4-like bacteriophage KARL-1 in combination with antibiotics against multi-drug resistant Acinetobacter baumannii.</title>
        <authorList>
            <person name="Jansen M."/>
            <person name="Wahida A."/>
            <person name="Latz S."/>
            <person name="Kruttgen A."/>
            <person name="Hafner H."/>
            <person name="Buhl E.M."/>
            <person name="Ritter K."/>
            <person name="Horz H.P."/>
        </authorList>
    </citation>
    <scope>NUCLEOTIDE SEQUENCE [LARGE SCALE GENOMIC DNA]</scope>
</reference>
<dbReference type="Proteomes" id="UP000277855">
    <property type="component" value="Segment"/>
</dbReference>
<proteinExistence type="predicted"/>
<organism evidence="1 2">
    <name type="scientific">Acinetobacter phage KARL-1</name>
    <dbReference type="NCBI Taxonomy" id="2301662"/>
    <lineage>
        <taxon>Viruses</taxon>
        <taxon>Duplodnaviria</taxon>
        <taxon>Heunggongvirae</taxon>
        <taxon>Uroviricota</taxon>
        <taxon>Caudoviricetes</taxon>
        <taxon>Pantevenvirales</taxon>
        <taxon>Straboviridae</taxon>
        <taxon>Twarogvirinae</taxon>
        <taxon>Lazarusvirus</taxon>
        <taxon>Lazarusvirus karl</taxon>
    </lineage>
</organism>
<keyword evidence="2" id="KW-1185">Reference proteome</keyword>
<name>A0A385IIE8_9CAUD</name>
<evidence type="ECO:0000313" key="1">
    <source>
        <dbReference type="EMBL" id="AXY82668.1"/>
    </source>
</evidence>
<dbReference type="EMBL" id="MH713599">
    <property type="protein sequence ID" value="AXY82668.1"/>
    <property type="molecule type" value="Genomic_DNA"/>
</dbReference>
<gene>
    <name evidence="1" type="ORF">KARL1_49</name>
</gene>